<sequence length="55" mass="6722">MRMAIGSQDDDLRLRYQFRRDEEARKAYESRHKKAGEQTERKKEGTYDKMVQDNR</sequence>
<evidence type="ECO:0000313" key="3">
    <source>
        <dbReference type="Proteomes" id="UP001314170"/>
    </source>
</evidence>
<protein>
    <submittedName>
        <fullName evidence="2">Uncharacterized protein</fullName>
    </submittedName>
</protein>
<reference evidence="2 3" key="1">
    <citation type="submission" date="2024-01" db="EMBL/GenBank/DDBJ databases">
        <authorList>
            <person name="Waweru B."/>
        </authorList>
    </citation>
    <scope>NUCLEOTIDE SEQUENCE [LARGE SCALE GENOMIC DNA]</scope>
</reference>
<proteinExistence type="predicted"/>
<name>A0AAV1QTC4_9ROSI</name>
<gene>
    <name evidence="2" type="ORF">DCAF_LOCUS1948</name>
</gene>
<accession>A0AAV1QTC4</accession>
<evidence type="ECO:0000256" key="1">
    <source>
        <dbReference type="SAM" id="MobiDB-lite"/>
    </source>
</evidence>
<organism evidence="2 3">
    <name type="scientific">Dovyalis caffra</name>
    <dbReference type="NCBI Taxonomy" id="77055"/>
    <lineage>
        <taxon>Eukaryota</taxon>
        <taxon>Viridiplantae</taxon>
        <taxon>Streptophyta</taxon>
        <taxon>Embryophyta</taxon>
        <taxon>Tracheophyta</taxon>
        <taxon>Spermatophyta</taxon>
        <taxon>Magnoliopsida</taxon>
        <taxon>eudicotyledons</taxon>
        <taxon>Gunneridae</taxon>
        <taxon>Pentapetalae</taxon>
        <taxon>rosids</taxon>
        <taxon>fabids</taxon>
        <taxon>Malpighiales</taxon>
        <taxon>Salicaceae</taxon>
        <taxon>Flacourtieae</taxon>
        <taxon>Dovyalis</taxon>
    </lineage>
</organism>
<dbReference type="Proteomes" id="UP001314170">
    <property type="component" value="Unassembled WGS sequence"/>
</dbReference>
<dbReference type="AlphaFoldDB" id="A0AAV1QTC4"/>
<dbReference type="EMBL" id="CAWUPB010000246">
    <property type="protein sequence ID" value="CAK7324308.1"/>
    <property type="molecule type" value="Genomic_DNA"/>
</dbReference>
<keyword evidence="3" id="KW-1185">Reference proteome</keyword>
<comment type="caution">
    <text evidence="2">The sequence shown here is derived from an EMBL/GenBank/DDBJ whole genome shotgun (WGS) entry which is preliminary data.</text>
</comment>
<feature type="region of interest" description="Disordered" evidence="1">
    <location>
        <begin position="24"/>
        <end position="55"/>
    </location>
</feature>
<evidence type="ECO:0000313" key="2">
    <source>
        <dbReference type="EMBL" id="CAK7324308.1"/>
    </source>
</evidence>